<dbReference type="InterPro" id="IPR025391">
    <property type="entry name" value="DUF4123"/>
</dbReference>
<proteinExistence type="predicted"/>
<name>A0ABU1H8L2_9GAMM</name>
<dbReference type="RefSeq" id="WP_309715614.1">
    <property type="nucleotide sequence ID" value="NZ_JARWAM010000001.1"/>
</dbReference>
<dbReference type="Proteomes" id="UP001251374">
    <property type="component" value="Unassembled WGS sequence"/>
</dbReference>
<organism evidence="2 3">
    <name type="scientific">Franzmannia qiaohouensis</name>
    <dbReference type="NCBI Taxonomy" id="1329370"/>
    <lineage>
        <taxon>Bacteria</taxon>
        <taxon>Pseudomonadati</taxon>
        <taxon>Pseudomonadota</taxon>
        <taxon>Gammaproteobacteria</taxon>
        <taxon>Oceanospirillales</taxon>
        <taxon>Halomonadaceae</taxon>
        <taxon>Franzmannia</taxon>
    </lineage>
</organism>
<evidence type="ECO:0000313" key="3">
    <source>
        <dbReference type="Proteomes" id="UP001251374"/>
    </source>
</evidence>
<reference evidence="2 3" key="1">
    <citation type="submission" date="2023-04" db="EMBL/GenBank/DDBJ databases">
        <title>A long-awaited taxogenomic arrangement of the family Halomonadaceae.</title>
        <authorList>
            <person name="De La Haba R."/>
            <person name="Chuvochina M."/>
            <person name="Wittouck S."/>
            <person name="Arahal D.R."/>
            <person name="Sanchez-Porro C."/>
            <person name="Hugenholtz P."/>
            <person name="Ventosa A."/>
        </authorList>
    </citation>
    <scope>NUCLEOTIDE SEQUENCE [LARGE SCALE GENOMIC DNA]</scope>
    <source>
        <strain evidence="2 3">DSM 26770</strain>
    </source>
</reference>
<sequence length="301" mass="33651">MRHWPLTNGLLGGEWRWPSEHKVYLLLDGVRVQDLARRLYEWSEGRLEADLLYAGTPWSDVNDVSPWLVHLAGPEDPVLRQFLEEGLVPEWGYLIVSESDLVELGDHLRGLIQVVHPAGIPLLLRLADPAVIAALLTPDSSPVQVPWGPIDSVLAPDAVAEEWRCWSPAVIDAAPNSLDHAYRLSEPQLQRLQACDLRRDTRRLMAFVERHCVDWLSGTGDAQRHEQLAAIIAEARDFGFHAPREWALLCTLMARLGITTWREGATDTVAYRWLTAPDLSAIARLEAALQAATPHSSPVMT</sequence>
<evidence type="ECO:0000259" key="1">
    <source>
        <dbReference type="Pfam" id="PF13503"/>
    </source>
</evidence>
<dbReference type="EMBL" id="JARWAM010000001">
    <property type="protein sequence ID" value="MDR5903796.1"/>
    <property type="molecule type" value="Genomic_DNA"/>
</dbReference>
<gene>
    <name evidence="2" type="ORF">QC821_00745</name>
</gene>
<dbReference type="Pfam" id="PF13503">
    <property type="entry name" value="DUF4123"/>
    <property type="match status" value="1"/>
</dbReference>
<keyword evidence="3" id="KW-1185">Reference proteome</keyword>
<protein>
    <submittedName>
        <fullName evidence="2">DUF4123 domain-containing protein</fullName>
    </submittedName>
</protein>
<feature type="domain" description="DUF4123" evidence="1">
    <location>
        <begin position="23"/>
        <end position="137"/>
    </location>
</feature>
<accession>A0ABU1H8L2</accession>
<comment type="caution">
    <text evidence="2">The sequence shown here is derived from an EMBL/GenBank/DDBJ whole genome shotgun (WGS) entry which is preliminary data.</text>
</comment>
<evidence type="ECO:0000313" key="2">
    <source>
        <dbReference type="EMBL" id="MDR5903796.1"/>
    </source>
</evidence>